<dbReference type="Gene3D" id="3.40.718.10">
    <property type="entry name" value="Isopropylmalate Dehydrogenase"/>
    <property type="match status" value="1"/>
</dbReference>
<dbReference type="PANTHER" id="PTHR30004">
    <property type="entry name" value="4-HYDROXYTHREONINE-4-PHOSPHATE DEHYDROGENASE"/>
    <property type="match status" value="1"/>
</dbReference>
<organism evidence="7 8">
    <name type="scientific">Neomoorella stamsii</name>
    <dbReference type="NCBI Taxonomy" id="1266720"/>
    <lineage>
        <taxon>Bacteria</taxon>
        <taxon>Bacillati</taxon>
        <taxon>Bacillota</taxon>
        <taxon>Clostridia</taxon>
        <taxon>Neomoorellales</taxon>
        <taxon>Neomoorellaceae</taxon>
        <taxon>Neomoorella</taxon>
    </lineage>
</organism>
<proteinExistence type="inferred from homology"/>
<dbReference type="GO" id="GO:0051287">
    <property type="term" value="F:NAD binding"/>
    <property type="evidence" value="ECO:0007669"/>
    <property type="project" value="InterPro"/>
</dbReference>
<gene>
    <name evidence="7" type="primary">pdxA2</name>
    <name evidence="7" type="ORF">MOST_20740</name>
</gene>
<dbReference type="GO" id="GO:0050570">
    <property type="term" value="F:4-hydroxythreonine-4-phosphate dehydrogenase activity"/>
    <property type="evidence" value="ECO:0007669"/>
    <property type="project" value="UniProtKB-EC"/>
</dbReference>
<dbReference type="EC" id="1.1.1.262" evidence="7"/>
<dbReference type="Pfam" id="PF04166">
    <property type="entry name" value="PdxA"/>
    <property type="match status" value="1"/>
</dbReference>
<sequence>MSRPVIAITVGDPCGIGPEITAKALALPEIYEICRPLAIADAGLMCEAVKIAGVNLSVRAVGSPTEGCYEYGTIDVLDLQNVDLSQLEYGKVTRMGGEASFQYIARAIELALAGEVDAVTTGPINKEAINLAGHHYAGHTEIFADLTKTRDYCMMLIDKNFRVSHVTTHVAYSQVPLLVKKERVLKVIELTHNVLLKMGIASPRIAVAGLNPHAGEDGLFGREEIEEINPAIAAAREQGMQVDGTVSPDTIFVKLRGGQYDAVVAMYHDQGHIPTKVIGFQYDDATGKWGSVAGINITLGLPIIRTSVDHGTAFGKAGKGTANPESMVDALKMAVKLARY</sequence>
<dbReference type="RefSeq" id="WP_054936543.1">
    <property type="nucleotide sequence ID" value="NZ_PVXL01000046.1"/>
</dbReference>
<evidence type="ECO:0000313" key="7">
    <source>
        <dbReference type="EMBL" id="PRR72363.1"/>
    </source>
</evidence>
<protein>
    <submittedName>
        <fullName evidence="7">4-hydroxythreonine-4-phosphate dehydrogenase 2</fullName>
        <ecNumber evidence="7">1.1.1.262</ecNumber>
    </submittedName>
</protein>
<dbReference type="InterPro" id="IPR005255">
    <property type="entry name" value="PdxA_fam"/>
</dbReference>
<dbReference type="NCBIfam" id="TIGR00557">
    <property type="entry name" value="pdxA"/>
    <property type="match status" value="1"/>
</dbReference>
<name>A0A9X7J2P1_9FIRM</name>
<evidence type="ECO:0000313" key="8">
    <source>
        <dbReference type="Proteomes" id="UP000239430"/>
    </source>
</evidence>
<evidence type="ECO:0000256" key="2">
    <source>
        <dbReference type="ARBA" id="ARBA00009464"/>
    </source>
</evidence>
<keyword evidence="8" id="KW-1185">Reference proteome</keyword>
<comment type="cofactor">
    <cofactor evidence="1">
        <name>a divalent metal cation</name>
        <dbReference type="ChEBI" id="CHEBI:60240"/>
    </cofactor>
</comment>
<accession>A0A9X7J2P1</accession>
<evidence type="ECO:0000256" key="6">
    <source>
        <dbReference type="ARBA" id="ARBA00023027"/>
    </source>
</evidence>
<evidence type="ECO:0000256" key="1">
    <source>
        <dbReference type="ARBA" id="ARBA00001968"/>
    </source>
</evidence>
<keyword evidence="6" id="KW-0520">NAD</keyword>
<dbReference type="PANTHER" id="PTHR30004:SF6">
    <property type="entry name" value="D-THREONATE 4-PHOSPHATE DEHYDROGENASE"/>
    <property type="match status" value="1"/>
</dbReference>
<dbReference type="GO" id="GO:0046872">
    <property type="term" value="F:metal ion binding"/>
    <property type="evidence" value="ECO:0007669"/>
    <property type="project" value="UniProtKB-KW"/>
</dbReference>
<comment type="caution">
    <text evidence="7">The sequence shown here is derived from an EMBL/GenBank/DDBJ whole genome shotgun (WGS) entry which is preliminary data.</text>
</comment>
<evidence type="ECO:0000256" key="4">
    <source>
        <dbReference type="ARBA" id="ARBA00022723"/>
    </source>
</evidence>
<comment type="similarity">
    <text evidence="2">Belongs to the PdxA family. PdxA2 subfamily.</text>
</comment>
<dbReference type="EMBL" id="PVXL01000046">
    <property type="protein sequence ID" value="PRR72363.1"/>
    <property type="molecule type" value="Genomic_DNA"/>
</dbReference>
<reference evidence="7 8" key="1">
    <citation type="submission" date="2018-03" db="EMBL/GenBank/DDBJ databases">
        <title>Genome sequence of Moorella stamsii DSM 26217.</title>
        <authorList>
            <person name="Poehlein A."/>
            <person name="Daniel R."/>
        </authorList>
    </citation>
    <scope>NUCLEOTIDE SEQUENCE [LARGE SCALE GENOMIC DNA]</scope>
    <source>
        <strain evidence="8">DSM 26217</strain>
    </source>
</reference>
<evidence type="ECO:0000256" key="5">
    <source>
        <dbReference type="ARBA" id="ARBA00023002"/>
    </source>
</evidence>
<evidence type="ECO:0000256" key="3">
    <source>
        <dbReference type="ARBA" id="ARBA00011738"/>
    </source>
</evidence>
<keyword evidence="4" id="KW-0479">Metal-binding</keyword>
<keyword evidence="5 7" id="KW-0560">Oxidoreductase</keyword>
<dbReference type="AlphaFoldDB" id="A0A9X7J2P1"/>
<dbReference type="Proteomes" id="UP000239430">
    <property type="component" value="Unassembled WGS sequence"/>
</dbReference>
<dbReference type="SUPFAM" id="SSF53659">
    <property type="entry name" value="Isocitrate/Isopropylmalate dehydrogenase-like"/>
    <property type="match status" value="1"/>
</dbReference>
<comment type="subunit">
    <text evidence="3">Homodimer.</text>
</comment>